<evidence type="ECO:0000313" key="3">
    <source>
        <dbReference type="Proteomes" id="UP001480973"/>
    </source>
</evidence>
<feature type="transmembrane region" description="Helical" evidence="1">
    <location>
        <begin position="108"/>
        <end position="128"/>
    </location>
</feature>
<keyword evidence="3" id="KW-1185">Reference proteome</keyword>
<feature type="transmembrane region" description="Helical" evidence="1">
    <location>
        <begin position="156"/>
        <end position="172"/>
    </location>
</feature>
<name>A0ABV1GQV6_9FIRM</name>
<gene>
    <name evidence="2" type="ORF">WMO38_12140</name>
</gene>
<protein>
    <recommendedName>
        <fullName evidence="4">RGS domain-containing protein</fullName>
    </recommendedName>
</protein>
<reference evidence="2 3" key="1">
    <citation type="submission" date="2024-03" db="EMBL/GenBank/DDBJ databases">
        <title>Human intestinal bacterial collection.</title>
        <authorList>
            <person name="Pauvert C."/>
            <person name="Hitch T.C.A."/>
            <person name="Clavel T."/>
        </authorList>
    </citation>
    <scope>NUCLEOTIDE SEQUENCE [LARGE SCALE GENOMIC DNA]</scope>
    <source>
        <strain evidence="2 3">CLA-JM-H10</strain>
    </source>
</reference>
<feature type="transmembrane region" description="Helical" evidence="1">
    <location>
        <begin position="12"/>
        <end position="44"/>
    </location>
</feature>
<comment type="caution">
    <text evidence="2">The sequence shown here is derived from an EMBL/GenBank/DDBJ whole genome shotgun (WGS) entry which is preliminary data.</text>
</comment>
<evidence type="ECO:0000313" key="2">
    <source>
        <dbReference type="EMBL" id="MEQ2535861.1"/>
    </source>
</evidence>
<evidence type="ECO:0000256" key="1">
    <source>
        <dbReference type="SAM" id="Phobius"/>
    </source>
</evidence>
<evidence type="ECO:0008006" key="4">
    <source>
        <dbReference type="Google" id="ProtNLM"/>
    </source>
</evidence>
<dbReference type="EMBL" id="JBBMES010000016">
    <property type="protein sequence ID" value="MEQ2535861.1"/>
    <property type="molecule type" value="Genomic_DNA"/>
</dbReference>
<accession>A0ABV1GQV6</accession>
<sequence>MDILINFFKSGILIPFFLILFATFLFSIICELIITSSITFYFWIQNILIVNSSSSNKLIISKLIIIFYKIHKIIISFFVRIRPFQFKSYESSETFHPRLCTTKSKRNIISILICLGITMVINFVLNNINIFKKAYLWFLDEQIAKNILTFISENKWMLLTTFGVVFLVYEVLKDRFTNKIISEIHDEELKNIIITHKELFMDFITLRNTLCFNINHFFDTLKENGIIYHIHMSITEKFPSFEFDSVHRSFKKKECQNLYSPLNAGTYGYKNIADILNKMKIRIEEFKNTNPFYNTSAINKYVRGLQGFDISRAIKENDINHLLCEEFIKSLYELYPEHITEFITNSNFDDESKIIKLNELLDSGNYLAADTVLKTIEYTIDIETYIYKFSKAFALKTRRKELSFEQILDKYK</sequence>
<dbReference type="Proteomes" id="UP001480973">
    <property type="component" value="Unassembled WGS sequence"/>
</dbReference>
<keyword evidence="1" id="KW-1133">Transmembrane helix</keyword>
<organism evidence="2 3">
    <name type="scientific">Lachnospira intestinalis</name>
    <dbReference type="NCBI Taxonomy" id="3133158"/>
    <lineage>
        <taxon>Bacteria</taxon>
        <taxon>Bacillati</taxon>
        <taxon>Bacillota</taxon>
        <taxon>Clostridia</taxon>
        <taxon>Lachnospirales</taxon>
        <taxon>Lachnospiraceae</taxon>
        <taxon>Lachnospira</taxon>
    </lineage>
</organism>
<keyword evidence="1" id="KW-0472">Membrane</keyword>
<keyword evidence="1" id="KW-0812">Transmembrane</keyword>
<proteinExistence type="predicted"/>
<feature type="transmembrane region" description="Helical" evidence="1">
    <location>
        <begin position="59"/>
        <end position="79"/>
    </location>
</feature>